<proteinExistence type="inferred from homology"/>
<evidence type="ECO:0000256" key="3">
    <source>
        <dbReference type="ARBA" id="ARBA00022989"/>
    </source>
</evidence>
<protein>
    <recommendedName>
        <fullName evidence="8">VTT domain-containing protein</fullName>
    </recommendedName>
</protein>
<keyword evidence="3 7" id="KW-1133">Transmembrane helix</keyword>
<gene>
    <name evidence="9" type="ORF">C6P46_002362</name>
</gene>
<evidence type="ECO:0000256" key="2">
    <source>
        <dbReference type="ARBA" id="ARBA00022692"/>
    </source>
</evidence>
<sequence>MLLDWQLLPAIAPKDVRRTASSTVGYAAAAIVTRLYLTPATAKTGFGYDLKQLHGAMRPPIDTEVQVRIAELRKIENRTWLFKSWSLSGDDVAAEQKTLLLSQPSRSLASFPRPRVAFRGRLHTDQRTLRMPANRSRSSTVSSAQRSPVPSAHQPLHSAATTLASSTETEGQRGFAPKSYNSLHSLKTLRGGAEEEEGGEGAERRGGQDEAVTLGTRGSGQRAPGPQFVIELDAGGDRPARARSATFGGVELPPSAASGSLHAVRGHGYGDEEEDDKDKDTDREEALARPLLSQRGRTASVSSLSSLRSLDPALHLGGAPLKERRPVLYAGLQAGAILLASVVGLYVTLKIALPPIDPQDRDKVHLPKSFDDLKELNEVLQVYSDRNYYRVMGCWVAVYLFLQAFSVPGSMYLSILGGALWGVLIALPLVCFSVASGALLCYCLSAVLGPAVLSRSEVWQHRIDRWADRIKEHDQNLLSYLIVLRIAPLPPHWMVNIAAYHVGISAWKFWISTFLGIAGVSYIHTQIGTTLDQMTSSDDFHLISWQNGLGLGGIIVAVLIPVALRRAFAADIADAAAVDDDDPDAASTSAPLLHPRASLSLDSDVPHVQGTRRELLDGTTRSSTDGSARLKRYEDEEASVGSSGARPSSGSGSADKASRVLGVKVI</sequence>
<evidence type="ECO:0000256" key="4">
    <source>
        <dbReference type="ARBA" id="ARBA00023136"/>
    </source>
</evidence>
<evidence type="ECO:0000256" key="1">
    <source>
        <dbReference type="ARBA" id="ARBA00004141"/>
    </source>
</evidence>
<keyword evidence="4 7" id="KW-0472">Membrane</keyword>
<comment type="caution">
    <text evidence="9">The sequence shown here is derived from an EMBL/GenBank/DDBJ whole genome shotgun (WGS) entry which is preliminary data.</text>
</comment>
<accession>A0A9P6VRS0</accession>
<feature type="transmembrane region" description="Helical" evidence="7">
    <location>
        <begin position="327"/>
        <end position="349"/>
    </location>
</feature>
<feature type="transmembrane region" description="Helical" evidence="7">
    <location>
        <begin position="419"/>
        <end position="448"/>
    </location>
</feature>
<feature type="region of interest" description="Disordered" evidence="6">
    <location>
        <begin position="119"/>
        <end position="292"/>
    </location>
</feature>
<evidence type="ECO:0000313" key="10">
    <source>
        <dbReference type="Proteomes" id="UP000777482"/>
    </source>
</evidence>
<feature type="compositionally biased region" description="Low complexity" evidence="6">
    <location>
        <begin position="639"/>
        <end position="654"/>
    </location>
</feature>
<evidence type="ECO:0000256" key="5">
    <source>
        <dbReference type="ARBA" id="ARBA00025797"/>
    </source>
</evidence>
<feature type="domain" description="VTT" evidence="8">
    <location>
        <begin position="407"/>
        <end position="528"/>
    </location>
</feature>
<feature type="compositionally biased region" description="Low complexity" evidence="6">
    <location>
        <begin position="135"/>
        <end position="147"/>
    </location>
</feature>
<dbReference type="InterPro" id="IPR045014">
    <property type="entry name" value="TM41A/B"/>
</dbReference>
<feature type="compositionally biased region" description="Low complexity" evidence="6">
    <location>
        <begin position="158"/>
        <end position="167"/>
    </location>
</feature>
<feature type="compositionally biased region" description="Basic and acidic residues" evidence="6">
    <location>
        <begin position="278"/>
        <end position="287"/>
    </location>
</feature>
<feature type="region of interest" description="Disordered" evidence="6">
    <location>
        <begin position="610"/>
        <end position="666"/>
    </location>
</feature>
<comment type="similarity">
    <text evidence="5">Belongs to the TMEM41 family.</text>
</comment>
<dbReference type="OrthoDB" id="3364966at2759"/>
<name>A0A9P6VRS0_RHOMI</name>
<dbReference type="PANTHER" id="PTHR43220">
    <property type="match status" value="1"/>
</dbReference>
<reference evidence="9 10" key="1">
    <citation type="submission" date="2020-11" db="EMBL/GenBank/DDBJ databases">
        <title>Kefir isolates.</title>
        <authorList>
            <person name="Marcisauskas S."/>
            <person name="Kim Y."/>
            <person name="Blasche S."/>
        </authorList>
    </citation>
    <scope>NUCLEOTIDE SEQUENCE [LARGE SCALE GENOMIC DNA]</scope>
    <source>
        <strain evidence="9 10">KR</strain>
    </source>
</reference>
<dbReference type="PANTHER" id="PTHR43220:SF18">
    <property type="entry name" value="TRANSMEMBRANE PROTEIN 41B"/>
    <property type="match status" value="1"/>
</dbReference>
<organism evidence="9 10">
    <name type="scientific">Rhodotorula mucilaginosa</name>
    <name type="common">Yeast</name>
    <name type="synonym">Rhodotorula rubra</name>
    <dbReference type="NCBI Taxonomy" id="5537"/>
    <lineage>
        <taxon>Eukaryota</taxon>
        <taxon>Fungi</taxon>
        <taxon>Dikarya</taxon>
        <taxon>Basidiomycota</taxon>
        <taxon>Pucciniomycotina</taxon>
        <taxon>Microbotryomycetes</taxon>
        <taxon>Sporidiobolales</taxon>
        <taxon>Sporidiobolaceae</taxon>
        <taxon>Rhodotorula</taxon>
    </lineage>
</organism>
<dbReference type="Pfam" id="PF09335">
    <property type="entry name" value="VTT_dom"/>
    <property type="match status" value="1"/>
</dbReference>
<feature type="transmembrane region" description="Helical" evidence="7">
    <location>
        <begin position="388"/>
        <end position="407"/>
    </location>
</feature>
<comment type="subcellular location">
    <subcellularLocation>
        <location evidence="1">Membrane</location>
        <topology evidence="1">Multi-pass membrane protein</topology>
    </subcellularLocation>
</comment>
<evidence type="ECO:0000259" key="8">
    <source>
        <dbReference type="Pfam" id="PF09335"/>
    </source>
</evidence>
<dbReference type="InterPro" id="IPR032816">
    <property type="entry name" value="VTT_dom"/>
</dbReference>
<evidence type="ECO:0000256" key="6">
    <source>
        <dbReference type="SAM" id="MobiDB-lite"/>
    </source>
</evidence>
<dbReference type="EMBL" id="PUHQ01000184">
    <property type="protein sequence ID" value="KAG0653652.1"/>
    <property type="molecule type" value="Genomic_DNA"/>
</dbReference>
<keyword evidence="2 7" id="KW-0812">Transmembrane</keyword>
<evidence type="ECO:0000256" key="7">
    <source>
        <dbReference type="SAM" id="Phobius"/>
    </source>
</evidence>
<keyword evidence="10" id="KW-1185">Reference proteome</keyword>
<evidence type="ECO:0000313" key="9">
    <source>
        <dbReference type="EMBL" id="KAG0653652.1"/>
    </source>
</evidence>
<dbReference type="GO" id="GO:0005789">
    <property type="term" value="C:endoplasmic reticulum membrane"/>
    <property type="evidence" value="ECO:0007669"/>
    <property type="project" value="TreeGrafter"/>
</dbReference>
<feature type="transmembrane region" description="Helical" evidence="7">
    <location>
        <begin position="507"/>
        <end position="525"/>
    </location>
</feature>
<feature type="transmembrane region" description="Helical" evidence="7">
    <location>
        <begin position="545"/>
        <end position="564"/>
    </location>
</feature>
<dbReference type="AlphaFoldDB" id="A0A9P6VRS0"/>
<dbReference type="Proteomes" id="UP000777482">
    <property type="component" value="Unassembled WGS sequence"/>
</dbReference>
<dbReference type="GO" id="GO:0000045">
    <property type="term" value="P:autophagosome assembly"/>
    <property type="evidence" value="ECO:0007669"/>
    <property type="project" value="TreeGrafter"/>
</dbReference>